<dbReference type="AlphaFoldDB" id="A0A067MFN0"/>
<name>A0A067MFN0_BOTB1</name>
<evidence type="ECO:0008006" key="3">
    <source>
        <dbReference type="Google" id="ProtNLM"/>
    </source>
</evidence>
<keyword evidence="2" id="KW-1185">Reference proteome</keyword>
<evidence type="ECO:0000313" key="1">
    <source>
        <dbReference type="EMBL" id="KDQ10697.1"/>
    </source>
</evidence>
<evidence type="ECO:0000313" key="2">
    <source>
        <dbReference type="Proteomes" id="UP000027195"/>
    </source>
</evidence>
<sequence length="122" mass="13769">MSTDPSPQLRTVQGFLEGFDRVNFDVISLYTTEDVTYEILPASLGNKPLTKEEFRTHFNTYMAPKTERSKVSVHPSAHFINIWAKRIGQNTIIDCIEVPGKMFINVGPCSTSCCRGANQRQK</sequence>
<organism evidence="1 2">
    <name type="scientific">Botryobasidium botryosum (strain FD-172 SS1)</name>
    <dbReference type="NCBI Taxonomy" id="930990"/>
    <lineage>
        <taxon>Eukaryota</taxon>
        <taxon>Fungi</taxon>
        <taxon>Dikarya</taxon>
        <taxon>Basidiomycota</taxon>
        <taxon>Agaricomycotina</taxon>
        <taxon>Agaricomycetes</taxon>
        <taxon>Cantharellales</taxon>
        <taxon>Botryobasidiaceae</taxon>
        <taxon>Botryobasidium</taxon>
    </lineage>
</organism>
<dbReference type="InParanoid" id="A0A067MFN0"/>
<proteinExistence type="predicted"/>
<reference evidence="2" key="1">
    <citation type="journal article" date="2014" name="Proc. Natl. Acad. Sci. U.S.A.">
        <title>Extensive sampling of basidiomycete genomes demonstrates inadequacy of the white-rot/brown-rot paradigm for wood decay fungi.</title>
        <authorList>
            <person name="Riley R."/>
            <person name="Salamov A.A."/>
            <person name="Brown D.W."/>
            <person name="Nagy L.G."/>
            <person name="Floudas D."/>
            <person name="Held B.W."/>
            <person name="Levasseur A."/>
            <person name="Lombard V."/>
            <person name="Morin E."/>
            <person name="Otillar R."/>
            <person name="Lindquist E.A."/>
            <person name="Sun H."/>
            <person name="LaButti K.M."/>
            <person name="Schmutz J."/>
            <person name="Jabbour D."/>
            <person name="Luo H."/>
            <person name="Baker S.E."/>
            <person name="Pisabarro A.G."/>
            <person name="Walton J.D."/>
            <person name="Blanchette R.A."/>
            <person name="Henrissat B."/>
            <person name="Martin F."/>
            <person name="Cullen D."/>
            <person name="Hibbett D.S."/>
            <person name="Grigoriev I.V."/>
        </authorList>
    </citation>
    <scope>NUCLEOTIDE SEQUENCE [LARGE SCALE GENOMIC DNA]</scope>
    <source>
        <strain evidence="2">FD-172 SS1</strain>
    </source>
</reference>
<gene>
    <name evidence="1" type="ORF">BOTBODRAFT_488138</name>
</gene>
<protein>
    <recommendedName>
        <fullName evidence="3">SnoaL-like domain-containing protein</fullName>
    </recommendedName>
</protein>
<dbReference type="HOGENOM" id="CLU_2026334_0_0_1"/>
<dbReference type="OrthoDB" id="3245946at2759"/>
<dbReference type="EMBL" id="KL198065">
    <property type="protein sequence ID" value="KDQ10697.1"/>
    <property type="molecule type" value="Genomic_DNA"/>
</dbReference>
<dbReference type="Proteomes" id="UP000027195">
    <property type="component" value="Unassembled WGS sequence"/>
</dbReference>
<accession>A0A067MFN0</accession>